<dbReference type="PANTHER" id="PTHR12705:SF0">
    <property type="entry name" value="ORIGIN RECOGNITION COMPLEX SUBUNIT 5"/>
    <property type="match status" value="1"/>
</dbReference>
<sequence>MLKIINNTLTSETTKCLISKADSSIDPKFINFAIQTIFMYCKSPNTLFSIVSSSSWWYDSTVKFFQISDAWEMYSKRIRVHENGPKFDATLASKCVGKASSDKLGDVSGEQRLDEQRVVENETSFEAMPLAMRYLLIAAFCASNNPQQADSRYFVKNHGKDKRSEKKELRAEENRLAKELGPKPAELQRFICIYETFLKLNETDISGFDLKNVIASLDSMGLVSVMNRNNLDTPKIKCLISLETAHRISGSLNLELRNYLEHAT</sequence>
<feature type="domain" description="Origin recognition complex subunit 5 C-terminal" evidence="1">
    <location>
        <begin position="128"/>
        <end position="260"/>
    </location>
</feature>
<dbReference type="AlphaFoldDB" id="E3M591"/>
<dbReference type="STRING" id="31234.E3M591"/>
<proteinExistence type="predicted"/>
<dbReference type="GO" id="GO:0006270">
    <property type="term" value="P:DNA replication initiation"/>
    <property type="evidence" value="ECO:0007669"/>
    <property type="project" value="TreeGrafter"/>
</dbReference>
<dbReference type="EMBL" id="DS268425">
    <property type="protein sequence ID" value="EFO92300.1"/>
    <property type="molecule type" value="Genomic_DNA"/>
</dbReference>
<evidence type="ECO:0000259" key="1">
    <source>
        <dbReference type="Pfam" id="PF14630"/>
    </source>
</evidence>
<dbReference type="GO" id="GO:0003688">
    <property type="term" value="F:DNA replication origin binding"/>
    <property type="evidence" value="ECO:0007669"/>
    <property type="project" value="TreeGrafter"/>
</dbReference>
<gene>
    <name evidence="2" type="ORF">CRE_10867</name>
</gene>
<organism evidence="3">
    <name type="scientific">Caenorhabditis remanei</name>
    <name type="common">Caenorhabditis vulgaris</name>
    <dbReference type="NCBI Taxonomy" id="31234"/>
    <lineage>
        <taxon>Eukaryota</taxon>
        <taxon>Metazoa</taxon>
        <taxon>Ecdysozoa</taxon>
        <taxon>Nematoda</taxon>
        <taxon>Chromadorea</taxon>
        <taxon>Rhabditida</taxon>
        <taxon>Rhabditina</taxon>
        <taxon>Rhabditomorpha</taxon>
        <taxon>Rhabditoidea</taxon>
        <taxon>Rhabditidae</taxon>
        <taxon>Peloderinae</taxon>
        <taxon>Caenorhabditis</taxon>
    </lineage>
</organism>
<evidence type="ECO:0000313" key="3">
    <source>
        <dbReference type="Proteomes" id="UP000008281"/>
    </source>
</evidence>
<dbReference type="Pfam" id="PF14630">
    <property type="entry name" value="ORC5_C"/>
    <property type="match status" value="1"/>
</dbReference>
<dbReference type="Proteomes" id="UP000008281">
    <property type="component" value="Unassembled WGS sequence"/>
</dbReference>
<dbReference type="eggNOG" id="KOG2543">
    <property type="taxonomic scope" value="Eukaryota"/>
</dbReference>
<dbReference type="HOGENOM" id="CLU_1054603_0_0_1"/>
<dbReference type="OrthoDB" id="365981at2759"/>
<dbReference type="InterPro" id="IPR047088">
    <property type="entry name" value="ORC5_C"/>
</dbReference>
<accession>E3M591</accession>
<dbReference type="GO" id="GO:0005664">
    <property type="term" value="C:nuclear origin of replication recognition complex"/>
    <property type="evidence" value="ECO:0007669"/>
    <property type="project" value="TreeGrafter"/>
</dbReference>
<name>E3M591_CAERE</name>
<dbReference type="InParanoid" id="E3M591"/>
<keyword evidence="3" id="KW-1185">Reference proteome</keyword>
<dbReference type="InterPro" id="IPR020796">
    <property type="entry name" value="ORC5"/>
</dbReference>
<reference evidence="2" key="1">
    <citation type="submission" date="2007-07" db="EMBL/GenBank/DDBJ databases">
        <title>PCAP assembly of the Caenorhabditis remanei genome.</title>
        <authorList>
            <consortium name="The Caenorhabditis remanei Sequencing Consortium"/>
            <person name="Wilson R.K."/>
        </authorList>
    </citation>
    <scope>NUCLEOTIDE SEQUENCE [LARGE SCALE GENOMIC DNA]</scope>
    <source>
        <strain evidence="2">PB4641</strain>
    </source>
</reference>
<protein>
    <recommendedName>
        <fullName evidence="1">Origin recognition complex subunit 5 C-terminal domain-containing protein</fullName>
    </recommendedName>
</protein>
<dbReference type="PANTHER" id="PTHR12705">
    <property type="entry name" value="ORIGIN RECOGNITION COMPLEX SUBUNIT 5"/>
    <property type="match status" value="1"/>
</dbReference>
<evidence type="ECO:0000313" key="2">
    <source>
        <dbReference type="EMBL" id="EFO92300.1"/>
    </source>
</evidence>